<comment type="caution">
    <text evidence="2">The sequence shown here is derived from an EMBL/GenBank/DDBJ whole genome shotgun (WGS) entry which is preliminary data.</text>
</comment>
<dbReference type="Proteomes" id="UP000321787">
    <property type="component" value="Unassembled WGS sequence"/>
</dbReference>
<organism evidence="2 3">
    <name type="scientific">Aliivibrio fischeri</name>
    <name type="common">Vibrio fischeri</name>
    <dbReference type="NCBI Taxonomy" id="668"/>
    <lineage>
        <taxon>Bacteria</taxon>
        <taxon>Pseudomonadati</taxon>
        <taxon>Pseudomonadota</taxon>
        <taxon>Gammaproteobacteria</taxon>
        <taxon>Vibrionales</taxon>
        <taxon>Vibrionaceae</taxon>
        <taxon>Aliivibrio</taxon>
    </lineage>
</organism>
<protein>
    <submittedName>
        <fullName evidence="2">Uncharacterized protein</fullName>
    </submittedName>
</protein>
<dbReference type="AlphaFoldDB" id="A0A510UH18"/>
<gene>
    <name evidence="2" type="ORF">AFI02nite_02910</name>
</gene>
<sequence>MNIQDFILTAVFSGLTGLIIGYFLRDLLSLLWRFYTTKIRQPKHLIQYHFEDIQAHSSPTAARKGSSK</sequence>
<feature type="transmembrane region" description="Helical" evidence="1">
    <location>
        <begin position="6"/>
        <end position="24"/>
    </location>
</feature>
<dbReference type="EMBL" id="BJTZ01000001">
    <property type="protein sequence ID" value="GEK12255.1"/>
    <property type="molecule type" value="Genomic_DNA"/>
</dbReference>
<name>A0A510UH18_ALIFS</name>
<proteinExistence type="predicted"/>
<keyword evidence="1" id="KW-0472">Membrane</keyword>
<evidence type="ECO:0000313" key="2">
    <source>
        <dbReference type="EMBL" id="GEK12255.1"/>
    </source>
</evidence>
<dbReference type="RefSeq" id="WP_146860994.1">
    <property type="nucleotide sequence ID" value="NZ_BJTZ01000001.1"/>
</dbReference>
<evidence type="ECO:0000256" key="1">
    <source>
        <dbReference type="SAM" id="Phobius"/>
    </source>
</evidence>
<accession>A0A510UH18</accession>
<keyword evidence="1" id="KW-0812">Transmembrane</keyword>
<reference evidence="2 3" key="1">
    <citation type="submission" date="2019-07" db="EMBL/GenBank/DDBJ databases">
        <title>Whole genome shotgun sequence of Aliivibrio fischeri NBRC 101058.</title>
        <authorList>
            <person name="Hosoyama A."/>
            <person name="Uohara A."/>
            <person name="Ohji S."/>
            <person name="Ichikawa N."/>
        </authorList>
    </citation>
    <scope>NUCLEOTIDE SEQUENCE [LARGE SCALE GENOMIC DNA]</scope>
    <source>
        <strain evidence="2 3">NBRC 101058</strain>
    </source>
</reference>
<evidence type="ECO:0000313" key="3">
    <source>
        <dbReference type="Proteomes" id="UP000321787"/>
    </source>
</evidence>
<keyword evidence="1" id="KW-1133">Transmembrane helix</keyword>